<protein>
    <submittedName>
        <fullName evidence="1">Uncharacterized protein</fullName>
    </submittedName>
</protein>
<reference evidence="1 2" key="1">
    <citation type="submission" date="2024-01" db="EMBL/GenBank/DDBJ databases">
        <title>The genomes of 5 underutilized Papilionoideae crops provide insights into root nodulation and disease resistanc.</title>
        <authorList>
            <person name="Jiang F."/>
        </authorList>
    </citation>
    <scope>NUCLEOTIDE SEQUENCE [LARGE SCALE GENOMIC DNA]</scope>
    <source>
        <strain evidence="1">LVBAO_FW01</strain>
        <tissue evidence="1">Leaves</tissue>
    </source>
</reference>
<organism evidence="1 2">
    <name type="scientific">Canavalia gladiata</name>
    <name type="common">Sword bean</name>
    <name type="synonym">Dolichos gladiatus</name>
    <dbReference type="NCBI Taxonomy" id="3824"/>
    <lineage>
        <taxon>Eukaryota</taxon>
        <taxon>Viridiplantae</taxon>
        <taxon>Streptophyta</taxon>
        <taxon>Embryophyta</taxon>
        <taxon>Tracheophyta</taxon>
        <taxon>Spermatophyta</taxon>
        <taxon>Magnoliopsida</taxon>
        <taxon>eudicotyledons</taxon>
        <taxon>Gunneridae</taxon>
        <taxon>Pentapetalae</taxon>
        <taxon>rosids</taxon>
        <taxon>fabids</taxon>
        <taxon>Fabales</taxon>
        <taxon>Fabaceae</taxon>
        <taxon>Papilionoideae</taxon>
        <taxon>50 kb inversion clade</taxon>
        <taxon>NPAAA clade</taxon>
        <taxon>indigoferoid/millettioid clade</taxon>
        <taxon>Phaseoleae</taxon>
        <taxon>Canavalia</taxon>
    </lineage>
</organism>
<evidence type="ECO:0000313" key="1">
    <source>
        <dbReference type="EMBL" id="KAK7323566.1"/>
    </source>
</evidence>
<sequence>MANNSSEEAIGGEHAEPTKGVSALNAHSLLVLVSGILEKWFTLDGVKAALGGLEKKSPNLFLVSEKISTVDFKFRGHVSQFIYDLVDEENDSKCSGVQKMRLNSVGKPQLHLVNLGLIHELFSIMKGPDIPLIVQCEASKVWYKGPSCWSTFFTSPRALGIFQAYVIGMIIQVVVSLNAQELRQQANSI</sequence>
<dbReference type="EMBL" id="JAYMYQ010000006">
    <property type="protein sequence ID" value="KAK7323566.1"/>
    <property type="molecule type" value="Genomic_DNA"/>
</dbReference>
<accession>A0AAN9KUN2</accession>
<dbReference type="AlphaFoldDB" id="A0AAN9KUN2"/>
<comment type="caution">
    <text evidence="1">The sequence shown here is derived from an EMBL/GenBank/DDBJ whole genome shotgun (WGS) entry which is preliminary data.</text>
</comment>
<dbReference type="Proteomes" id="UP001367508">
    <property type="component" value="Unassembled WGS sequence"/>
</dbReference>
<evidence type="ECO:0000313" key="2">
    <source>
        <dbReference type="Proteomes" id="UP001367508"/>
    </source>
</evidence>
<keyword evidence="2" id="KW-1185">Reference proteome</keyword>
<proteinExistence type="predicted"/>
<gene>
    <name evidence="1" type="ORF">VNO77_27043</name>
</gene>
<name>A0AAN9KUN2_CANGL</name>